<comment type="caution">
    <text evidence="1">The sequence shown here is derived from an EMBL/GenBank/DDBJ whole genome shotgun (WGS) entry which is preliminary data.</text>
</comment>
<dbReference type="RefSeq" id="WP_408154077.1">
    <property type="nucleotide sequence ID" value="NZ_JAQQCL010000013.1"/>
</dbReference>
<name>A0ABW9EGT2_9BURK</name>
<dbReference type="EMBL" id="JAQQCL010000013">
    <property type="protein sequence ID" value="MFM0718228.1"/>
    <property type="molecule type" value="Genomic_DNA"/>
</dbReference>
<organism evidence="1 2">
    <name type="scientific">Paraburkholderia strydomiana</name>
    <dbReference type="NCBI Taxonomy" id="1245417"/>
    <lineage>
        <taxon>Bacteria</taxon>
        <taxon>Pseudomonadati</taxon>
        <taxon>Pseudomonadota</taxon>
        <taxon>Betaproteobacteria</taxon>
        <taxon>Burkholderiales</taxon>
        <taxon>Burkholderiaceae</taxon>
        <taxon>Paraburkholderia</taxon>
    </lineage>
</organism>
<keyword evidence="2" id="KW-1185">Reference proteome</keyword>
<dbReference type="Proteomes" id="UP001629392">
    <property type="component" value="Unassembled WGS sequence"/>
</dbReference>
<evidence type="ECO:0000313" key="1">
    <source>
        <dbReference type="EMBL" id="MFM0718228.1"/>
    </source>
</evidence>
<reference evidence="1 2" key="1">
    <citation type="journal article" date="2024" name="Chem. Sci.">
        <title>Discovery of megapolipeptins by genome mining of a Burkholderiales bacteria collection.</title>
        <authorList>
            <person name="Paulo B.S."/>
            <person name="Recchia M.J.J."/>
            <person name="Lee S."/>
            <person name="Fergusson C.H."/>
            <person name="Romanowski S.B."/>
            <person name="Hernandez A."/>
            <person name="Krull N."/>
            <person name="Liu D.Y."/>
            <person name="Cavanagh H."/>
            <person name="Bos A."/>
            <person name="Gray C.A."/>
            <person name="Murphy B.T."/>
            <person name="Linington R.G."/>
            <person name="Eustaquio A.S."/>
        </authorList>
    </citation>
    <scope>NUCLEOTIDE SEQUENCE [LARGE SCALE GENOMIC DNA]</scope>
    <source>
        <strain evidence="1 2">RL17-350-BIC-E</strain>
    </source>
</reference>
<sequence length="55" mass="6411">MLELEHDRLSISEQDIEFAYKSRGTIAEMEPLIKAQYRKIERALSPDRIAKLFCG</sequence>
<accession>A0ABW9EGT2</accession>
<proteinExistence type="predicted"/>
<gene>
    <name evidence="1" type="ORF">PQQ73_18005</name>
</gene>
<evidence type="ECO:0000313" key="2">
    <source>
        <dbReference type="Proteomes" id="UP001629392"/>
    </source>
</evidence>
<protein>
    <submittedName>
        <fullName evidence="1">Uncharacterized protein</fullName>
    </submittedName>
</protein>